<dbReference type="Pfam" id="PF13585">
    <property type="entry name" value="CHU_C"/>
    <property type="match status" value="1"/>
</dbReference>
<gene>
    <name evidence="2" type="ORF">DF947_16630</name>
</gene>
<evidence type="ECO:0000256" key="1">
    <source>
        <dbReference type="SAM" id="SignalP"/>
    </source>
</evidence>
<dbReference type="NCBIfam" id="TIGR04131">
    <property type="entry name" value="Bac_Flav_CTERM"/>
    <property type="match status" value="1"/>
</dbReference>
<evidence type="ECO:0000313" key="2">
    <source>
        <dbReference type="EMBL" id="PWS30562.1"/>
    </source>
</evidence>
<reference evidence="3" key="1">
    <citation type="submission" date="2018-05" db="EMBL/GenBank/DDBJ databases">
        <title>Pedobacter paludis sp. nov., isolated from wetland soil.</title>
        <authorList>
            <person name="Zhang Y."/>
        </authorList>
    </citation>
    <scope>NUCLEOTIDE SEQUENCE [LARGE SCALE GENOMIC DNA]</scope>
    <source>
        <strain evidence="3">R-8</strain>
    </source>
</reference>
<feature type="signal peptide" evidence="1">
    <location>
        <begin position="1"/>
        <end position="28"/>
    </location>
</feature>
<keyword evidence="1" id="KW-0732">Signal</keyword>
<sequence>MKYTNIKVIVAVLIYVLGGLLLSTDAKAQTGAGSMTVDNSAVNIVAGTTESRFSEGTYFGPNANWIIDGTLEIYSKNIWIAPGATFSGSGKIIIYNPGDNPFYVDMASGATKIDGNNSDFINLIIEHRNSENIILADLNDPGYGTTNPGSIQAASLNISGTLDLAINGANIILNGHNLAFNAAGKISNYNVSRMIITGNSIVGHMVKDFSNSAPFVFPVGIAEGDYTPATIVPQSASKIFVSVQNYSASNTQGITTAQGIDRTWNIYSSIPVQTNITLQHNQNTNGSRFKDASATISQYLGNSKWDIFSSTNPSIGVHTRNNIMLVTDMLANGAYFTKISTSGADLFIPNLFTPNGDGGNDAFEIRGLNFFAENNLVIVNRWGNEVYKSSNYQNNWTGEGLNEGTYFYVLRVKENTSSSWQVFKGYVTLIRAFKK</sequence>
<name>A0A317EVS6_9SPHI</name>
<dbReference type="RefSeq" id="WP_109931181.1">
    <property type="nucleotide sequence ID" value="NZ_QGNY01000006.1"/>
</dbReference>
<organism evidence="2 3">
    <name type="scientific">Pedobacter paludis</name>
    <dbReference type="NCBI Taxonomy" id="2203212"/>
    <lineage>
        <taxon>Bacteria</taxon>
        <taxon>Pseudomonadati</taxon>
        <taxon>Bacteroidota</taxon>
        <taxon>Sphingobacteriia</taxon>
        <taxon>Sphingobacteriales</taxon>
        <taxon>Sphingobacteriaceae</taxon>
        <taxon>Pedobacter</taxon>
    </lineage>
</organism>
<dbReference type="EMBL" id="QGNY01000006">
    <property type="protein sequence ID" value="PWS30562.1"/>
    <property type="molecule type" value="Genomic_DNA"/>
</dbReference>
<dbReference type="AlphaFoldDB" id="A0A317EVS6"/>
<protein>
    <recommendedName>
        <fullName evidence="4">Gliding motility-associated C-terminal domain-containing protein</fullName>
    </recommendedName>
</protein>
<dbReference type="InterPro" id="IPR026341">
    <property type="entry name" value="T9SS_type_B"/>
</dbReference>
<comment type="caution">
    <text evidence="2">The sequence shown here is derived from an EMBL/GenBank/DDBJ whole genome shotgun (WGS) entry which is preliminary data.</text>
</comment>
<evidence type="ECO:0000313" key="3">
    <source>
        <dbReference type="Proteomes" id="UP000245391"/>
    </source>
</evidence>
<accession>A0A317EVS6</accession>
<feature type="chain" id="PRO_5016369841" description="Gliding motility-associated C-terminal domain-containing protein" evidence="1">
    <location>
        <begin position="29"/>
        <end position="435"/>
    </location>
</feature>
<proteinExistence type="predicted"/>
<dbReference type="Proteomes" id="UP000245391">
    <property type="component" value="Unassembled WGS sequence"/>
</dbReference>
<dbReference type="OrthoDB" id="1489185at2"/>
<keyword evidence="3" id="KW-1185">Reference proteome</keyword>
<evidence type="ECO:0008006" key="4">
    <source>
        <dbReference type="Google" id="ProtNLM"/>
    </source>
</evidence>